<dbReference type="Proteomes" id="UP001230188">
    <property type="component" value="Unassembled WGS sequence"/>
</dbReference>
<proteinExistence type="inferred from homology"/>
<feature type="domain" description="Glycoside hydrolase family 5" evidence="7">
    <location>
        <begin position="142"/>
        <end position="389"/>
    </location>
</feature>
<dbReference type="PANTHER" id="PTHR34142">
    <property type="entry name" value="ENDO-BETA-1,4-GLUCANASE A"/>
    <property type="match status" value="1"/>
</dbReference>
<evidence type="ECO:0000256" key="2">
    <source>
        <dbReference type="ARBA" id="ARBA00022801"/>
    </source>
</evidence>
<keyword evidence="6" id="KW-1133">Transmembrane helix</keyword>
<dbReference type="InterPro" id="IPR018087">
    <property type="entry name" value="Glyco_hydro_5_CS"/>
</dbReference>
<feature type="transmembrane region" description="Helical" evidence="6">
    <location>
        <begin position="57"/>
        <end position="77"/>
    </location>
</feature>
<dbReference type="PANTHER" id="PTHR34142:SF1">
    <property type="entry name" value="GLYCOSIDE HYDROLASE FAMILY 5 DOMAIN-CONTAINING PROTEIN"/>
    <property type="match status" value="1"/>
</dbReference>
<dbReference type="GO" id="GO:0004553">
    <property type="term" value="F:hydrolase activity, hydrolyzing O-glycosyl compounds"/>
    <property type="evidence" value="ECO:0007669"/>
    <property type="project" value="InterPro"/>
</dbReference>
<evidence type="ECO:0000256" key="6">
    <source>
        <dbReference type="SAM" id="Phobius"/>
    </source>
</evidence>
<dbReference type="Gene3D" id="3.20.20.80">
    <property type="entry name" value="Glycosidases"/>
    <property type="match status" value="1"/>
</dbReference>
<feature type="region of interest" description="Disordered" evidence="5">
    <location>
        <begin position="1"/>
        <end position="30"/>
    </location>
</feature>
<keyword evidence="6" id="KW-0812">Transmembrane</keyword>
<feature type="region of interest" description="Disordered" evidence="5">
    <location>
        <begin position="85"/>
        <end position="115"/>
    </location>
</feature>
<reference evidence="8" key="1">
    <citation type="submission" date="2023-01" db="EMBL/GenBank/DDBJ databases">
        <title>Metagenome sequencing of chrysophaentin producing Chrysophaeum taylorii.</title>
        <authorList>
            <person name="Davison J."/>
            <person name="Bewley C."/>
        </authorList>
    </citation>
    <scope>NUCLEOTIDE SEQUENCE</scope>
    <source>
        <strain evidence="8">NIES-1699</strain>
    </source>
</reference>
<protein>
    <recommendedName>
        <fullName evidence="7">Glycoside hydrolase family 5 domain-containing protein</fullName>
    </recommendedName>
</protein>
<feature type="compositionally biased region" description="Low complexity" evidence="5">
    <location>
        <begin position="95"/>
        <end position="106"/>
    </location>
</feature>
<dbReference type="EMBL" id="JAQMWT010000685">
    <property type="protein sequence ID" value="KAJ8598159.1"/>
    <property type="molecule type" value="Genomic_DNA"/>
</dbReference>
<comment type="caution">
    <text evidence="8">The sequence shown here is derived from an EMBL/GenBank/DDBJ whole genome shotgun (WGS) entry which is preliminary data.</text>
</comment>
<evidence type="ECO:0000256" key="1">
    <source>
        <dbReference type="ARBA" id="ARBA00005641"/>
    </source>
</evidence>
<dbReference type="PROSITE" id="PS00659">
    <property type="entry name" value="GLYCOSYL_HYDROL_F5"/>
    <property type="match status" value="1"/>
</dbReference>
<evidence type="ECO:0000313" key="9">
    <source>
        <dbReference type="Proteomes" id="UP001230188"/>
    </source>
</evidence>
<evidence type="ECO:0000256" key="4">
    <source>
        <dbReference type="RuleBase" id="RU361153"/>
    </source>
</evidence>
<dbReference type="AlphaFoldDB" id="A0AAD7U6J5"/>
<keyword evidence="9" id="KW-1185">Reference proteome</keyword>
<sequence>MLLEEAKRAHEEAQAASRRPKHPKHVARQTSQEYIRKQLQRVTSQNFDPQSVPNGRFLCVVAVGFALLLLVALLVAFPQFDRANERDRDKDTVITPSPTVTLAPTVAPTPPPSGPPSFAPRLPVERYGQLAVEDGKLVSTNTGDVVQLSGMSLFWSNTDFGGEIFYSAETIQELARHWNCSVVRAAMGIEDSGGYIDRATENEERVRTVVEAAIDEGIYVIVDWHSHEAENFTSEASRFFQEMATDYGEYENVIFEIYNEPIYSSWTDDVKPYAEEVIRFVRTIEGGEDVVILVGSPEWSQDVDVASEDPITFFENIAYVLHFYAGSHGEELREKAQVALDNGVALFVSEFGTVEADGDGAVDAVSTFEWIEWLDERNISYVNWAINDKDEGASALDPGTPASGWTTQDLTTSGTLIKGILAETAARNAETSNVVSDVTNTSVSS</sequence>
<accession>A0AAD7U6J5</accession>
<organism evidence="8 9">
    <name type="scientific">Chrysophaeum taylorii</name>
    <dbReference type="NCBI Taxonomy" id="2483200"/>
    <lineage>
        <taxon>Eukaryota</taxon>
        <taxon>Sar</taxon>
        <taxon>Stramenopiles</taxon>
        <taxon>Ochrophyta</taxon>
        <taxon>Pelagophyceae</taxon>
        <taxon>Pelagomonadales</taxon>
        <taxon>Pelagomonadaceae</taxon>
        <taxon>Chrysophaeum</taxon>
    </lineage>
</organism>
<evidence type="ECO:0000256" key="5">
    <source>
        <dbReference type="SAM" id="MobiDB-lite"/>
    </source>
</evidence>
<evidence type="ECO:0000259" key="7">
    <source>
        <dbReference type="Pfam" id="PF00150"/>
    </source>
</evidence>
<gene>
    <name evidence="8" type="ORF">CTAYLR_007374</name>
</gene>
<dbReference type="SUPFAM" id="SSF51445">
    <property type="entry name" value="(Trans)glycosidases"/>
    <property type="match status" value="1"/>
</dbReference>
<keyword evidence="3 4" id="KW-0326">Glycosidase</keyword>
<evidence type="ECO:0000313" key="8">
    <source>
        <dbReference type="EMBL" id="KAJ8598159.1"/>
    </source>
</evidence>
<evidence type="ECO:0000256" key="3">
    <source>
        <dbReference type="ARBA" id="ARBA00023295"/>
    </source>
</evidence>
<keyword evidence="6" id="KW-0472">Membrane</keyword>
<keyword evidence="2 4" id="KW-0378">Hydrolase</keyword>
<dbReference type="InterPro" id="IPR017853">
    <property type="entry name" value="GH"/>
</dbReference>
<dbReference type="Pfam" id="PF00150">
    <property type="entry name" value="Cellulase"/>
    <property type="match status" value="1"/>
</dbReference>
<name>A0AAD7U6J5_9STRA</name>
<feature type="compositionally biased region" description="Basic residues" evidence="5">
    <location>
        <begin position="18"/>
        <end position="27"/>
    </location>
</feature>
<feature type="compositionally biased region" description="Basic and acidic residues" evidence="5">
    <location>
        <begin position="1"/>
        <end position="13"/>
    </location>
</feature>
<comment type="similarity">
    <text evidence="1 4">Belongs to the glycosyl hydrolase 5 (cellulase A) family.</text>
</comment>
<dbReference type="GO" id="GO:0000272">
    <property type="term" value="P:polysaccharide catabolic process"/>
    <property type="evidence" value="ECO:0007669"/>
    <property type="project" value="InterPro"/>
</dbReference>
<dbReference type="InterPro" id="IPR001547">
    <property type="entry name" value="Glyco_hydro_5"/>
</dbReference>